<dbReference type="WBParaSite" id="PSAMB.scaffold845size40324.g9220.t1">
    <property type="protein sequence ID" value="PSAMB.scaffold845size40324.g9220.t1"/>
    <property type="gene ID" value="PSAMB.scaffold845size40324.g9220"/>
</dbReference>
<protein>
    <submittedName>
        <fullName evidence="3">Secreted protein</fullName>
    </submittedName>
</protein>
<dbReference type="Proteomes" id="UP000887566">
    <property type="component" value="Unplaced"/>
</dbReference>
<accession>A0A914XLP7</accession>
<evidence type="ECO:0000256" key="1">
    <source>
        <dbReference type="SAM" id="MobiDB-lite"/>
    </source>
</evidence>
<evidence type="ECO:0000313" key="2">
    <source>
        <dbReference type="Proteomes" id="UP000887566"/>
    </source>
</evidence>
<sequence length="128" mass="13638">MARTAAAAAVAVAASDCASFNAGVATLTLADFLTSARRQMAAGRLRPSISSTLNAFSAISSSRRVLFFQPRGFTVGAFVIEERSVDGAQLFQRNVCRRRRRRGRAGGRSCDGGSGGGFESASCRRRWD</sequence>
<feature type="region of interest" description="Disordered" evidence="1">
    <location>
        <begin position="100"/>
        <end position="128"/>
    </location>
</feature>
<reference evidence="3" key="1">
    <citation type="submission" date="2022-11" db="UniProtKB">
        <authorList>
            <consortium name="WormBaseParasite"/>
        </authorList>
    </citation>
    <scope>IDENTIFICATION</scope>
</reference>
<organism evidence="2 3">
    <name type="scientific">Plectus sambesii</name>
    <dbReference type="NCBI Taxonomy" id="2011161"/>
    <lineage>
        <taxon>Eukaryota</taxon>
        <taxon>Metazoa</taxon>
        <taxon>Ecdysozoa</taxon>
        <taxon>Nematoda</taxon>
        <taxon>Chromadorea</taxon>
        <taxon>Plectida</taxon>
        <taxon>Plectina</taxon>
        <taxon>Plectoidea</taxon>
        <taxon>Plectidae</taxon>
        <taxon>Plectus</taxon>
    </lineage>
</organism>
<proteinExistence type="predicted"/>
<evidence type="ECO:0000313" key="3">
    <source>
        <dbReference type="WBParaSite" id="PSAMB.scaffold845size40324.g9220.t1"/>
    </source>
</evidence>
<dbReference type="AlphaFoldDB" id="A0A914XLP7"/>
<name>A0A914XLP7_9BILA</name>
<keyword evidence="2" id="KW-1185">Reference proteome</keyword>
<feature type="compositionally biased region" description="Gly residues" evidence="1">
    <location>
        <begin position="109"/>
        <end position="118"/>
    </location>
</feature>